<keyword evidence="3" id="KW-1185">Reference proteome</keyword>
<accession>A0A2T6ZQC2</accession>
<sequence>MSAGDQQGCLANKMVSPISAVAKKREQEEGVRDVTPSSLQLGGIAERGVEGKIADSTGSSLELTREGKESSGFVGVDASSPEDGEIVEPERKGSDSTSLNIFWAETPDNCMRHLGAGYGRGTFMGKVPGPDSAVFPGENAKLYRVVPPDSSMGYVLADMVSGAWSIVFMTDAPGDGYGKTQQSPLQLDSDRGFLLGAGESASHVLERIPEHAPQSIPEERDRSEFPETLAGGCQEECGGKEVRVAGRQTV</sequence>
<comment type="caution">
    <text evidence="2">The sequence shown here is derived from an EMBL/GenBank/DDBJ whole genome shotgun (WGS) entry which is preliminary data.</text>
</comment>
<reference evidence="2 3" key="1">
    <citation type="submission" date="2017-04" db="EMBL/GenBank/DDBJ databases">
        <title>Draft genome sequence of Tuber borchii Vittad., a whitish edible truffle.</title>
        <authorList>
            <consortium name="DOE Joint Genome Institute"/>
            <person name="Murat C."/>
            <person name="Kuo A."/>
            <person name="Barry K.W."/>
            <person name="Clum A."/>
            <person name="Dockter R.B."/>
            <person name="Fauchery L."/>
            <person name="Iotti M."/>
            <person name="Kohler A."/>
            <person name="Labutti K."/>
            <person name="Lindquist E.A."/>
            <person name="Lipzen A."/>
            <person name="Ohm R.A."/>
            <person name="Wang M."/>
            <person name="Grigoriev I.V."/>
            <person name="Zambonelli A."/>
            <person name="Martin F.M."/>
        </authorList>
    </citation>
    <scope>NUCLEOTIDE SEQUENCE [LARGE SCALE GENOMIC DNA]</scope>
    <source>
        <strain evidence="2 3">Tbo3840</strain>
    </source>
</reference>
<proteinExistence type="predicted"/>
<organism evidence="2 3">
    <name type="scientific">Tuber borchii</name>
    <name type="common">White truffle</name>
    <dbReference type="NCBI Taxonomy" id="42251"/>
    <lineage>
        <taxon>Eukaryota</taxon>
        <taxon>Fungi</taxon>
        <taxon>Dikarya</taxon>
        <taxon>Ascomycota</taxon>
        <taxon>Pezizomycotina</taxon>
        <taxon>Pezizomycetes</taxon>
        <taxon>Pezizales</taxon>
        <taxon>Tuberaceae</taxon>
        <taxon>Tuber</taxon>
    </lineage>
</organism>
<dbReference type="OrthoDB" id="5497883at2759"/>
<dbReference type="EMBL" id="NESQ01000145">
    <property type="protein sequence ID" value="PUU77689.1"/>
    <property type="molecule type" value="Genomic_DNA"/>
</dbReference>
<dbReference type="Proteomes" id="UP000244722">
    <property type="component" value="Unassembled WGS sequence"/>
</dbReference>
<feature type="compositionally biased region" description="Basic and acidic residues" evidence="1">
    <location>
        <begin position="23"/>
        <end position="32"/>
    </location>
</feature>
<dbReference type="AlphaFoldDB" id="A0A2T6ZQC2"/>
<evidence type="ECO:0000256" key="1">
    <source>
        <dbReference type="SAM" id="MobiDB-lite"/>
    </source>
</evidence>
<evidence type="ECO:0000313" key="3">
    <source>
        <dbReference type="Proteomes" id="UP000244722"/>
    </source>
</evidence>
<feature type="region of interest" description="Disordered" evidence="1">
    <location>
        <begin position="23"/>
        <end position="93"/>
    </location>
</feature>
<gene>
    <name evidence="2" type="ORF">B9Z19DRAFT_1128010</name>
</gene>
<protein>
    <submittedName>
        <fullName evidence="2">Uncharacterized protein</fullName>
    </submittedName>
</protein>
<name>A0A2T6ZQC2_TUBBO</name>
<evidence type="ECO:0000313" key="2">
    <source>
        <dbReference type="EMBL" id="PUU77689.1"/>
    </source>
</evidence>